<dbReference type="Proteomes" id="UP001054252">
    <property type="component" value="Unassembled WGS sequence"/>
</dbReference>
<protein>
    <submittedName>
        <fullName evidence="1">Uncharacterized protein</fullName>
    </submittedName>
</protein>
<evidence type="ECO:0000313" key="2">
    <source>
        <dbReference type="Proteomes" id="UP001054252"/>
    </source>
</evidence>
<proteinExistence type="predicted"/>
<dbReference type="EMBL" id="BPVZ01000133">
    <property type="protein sequence ID" value="GKV39287.1"/>
    <property type="molecule type" value="Genomic_DNA"/>
</dbReference>
<accession>A0AAV5LQ38</accession>
<evidence type="ECO:0000313" key="1">
    <source>
        <dbReference type="EMBL" id="GKV39287.1"/>
    </source>
</evidence>
<organism evidence="1 2">
    <name type="scientific">Rubroshorea leprosula</name>
    <dbReference type="NCBI Taxonomy" id="152421"/>
    <lineage>
        <taxon>Eukaryota</taxon>
        <taxon>Viridiplantae</taxon>
        <taxon>Streptophyta</taxon>
        <taxon>Embryophyta</taxon>
        <taxon>Tracheophyta</taxon>
        <taxon>Spermatophyta</taxon>
        <taxon>Magnoliopsida</taxon>
        <taxon>eudicotyledons</taxon>
        <taxon>Gunneridae</taxon>
        <taxon>Pentapetalae</taxon>
        <taxon>rosids</taxon>
        <taxon>malvids</taxon>
        <taxon>Malvales</taxon>
        <taxon>Dipterocarpaceae</taxon>
        <taxon>Rubroshorea</taxon>
    </lineage>
</organism>
<reference evidence="1 2" key="1">
    <citation type="journal article" date="2021" name="Commun. Biol.">
        <title>The genome of Shorea leprosula (Dipterocarpaceae) highlights the ecological relevance of drought in aseasonal tropical rainforests.</title>
        <authorList>
            <person name="Ng K.K.S."/>
            <person name="Kobayashi M.J."/>
            <person name="Fawcett J.A."/>
            <person name="Hatakeyama M."/>
            <person name="Paape T."/>
            <person name="Ng C.H."/>
            <person name="Ang C.C."/>
            <person name="Tnah L.H."/>
            <person name="Lee C.T."/>
            <person name="Nishiyama T."/>
            <person name="Sese J."/>
            <person name="O'Brien M.J."/>
            <person name="Copetti D."/>
            <person name="Mohd Noor M.I."/>
            <person name="Ong R.C."/>
            <person name="Putra M."/>
            <person name="Sireger I.Z."/>
            <person name="Indrioko S."/>
            <person name="Kosugi Y."/>
            <person name="Izuno A."/>
            <person name="Isagi Y."/>
            <person name="Lee S.L."/>
            <person name="Shimizu K.K."/>
        </authorList>
    </citation>
    <scope>NUCLEOTIDE SEQUENCE [LARGE SCALE GENOMIC DNA]</scope>
    <source>
        <strain evidence="1">214</strain>
    </source>
</reference>
<keyword evidence="2" id="KW-1185">Reference proteome</keyword>
<comment type="caution">
    <text evidence="1">The sequence shown here is derived from an EMBL/GenBank/DDBJ whole genome shotgun (WGS) entry which is preliminary data.</text>
</comment>
<name>A0AAV5LQ38_9ROSI</name>
<gene>
    <name evidence="1" type="ORF">SLEP1_g47087</name>
</gene>
<sequence>MPGDAMKSSLKDYSWTLQKRSLALLRGNSLMSLKGLSALLFLHDISAVGTSTM</sequence>
<dbReference type="AlphaFoldDB" id="A0AAV5LQ38"/>